<gene>
    <name evidence="1" type="ORF">FIBSPDRAFT_952396</name>
</gene>
<organism evidence="1 2">
    <name type="scientific">Athelia psychrophila</name>
    <dbReference type="NCBI Taxonomy" id="1759441"/>
    <lineage>
        <taxon>Eukaryota</taxon>
        <taxon>Fungi</taxon>
        <taxon>Dikarya</taxon>
        <taxon>Basidiomycota</taxon>
        <taxon>Agaricomycotina</taxon>
        <taxon>Agaricomycetes</taxon>
        <taxon>Agaricomycetidae</taxon>
        <taxon>Atheliales</taxon>
        <taxon>Atheliaceae</taxon>
        <taxon>Athelia</taxon>
    </lineage>
</organism>
<accession>A0A166LL65</accession>
<protein>
    <submittedName>
        <fullName evidence="1">Uncharacterized protein</fullName>
    </submittedName>
</protein>
<evidence type="ECO:0000313" key="1">
    <source>
        <dbReference type="EMBL" id="KZP23076.1"/>
    </source>
</evidence>
<dbReference type="STRING" id="436010.A0A166LL65"/>
<reference evidence="1 2" key="1">
    <citation type="journal article" date="2016" name="Mol. Biol. Evol.">
        <title>Comparative Genomics of Early-Diverging Mushroom-Forming Fungi Provides Insights into the Origins of Lignocellulose Decay Capabilities.</title>
        <authorList>
            <person name="Nagy L.G."/>
            <person name="Riley R."/>
            <person name="Tritt A."/>
            <person name="Adam C."/>
            <person name="Daum C."/>
            <person name="Floudas D."/>
            <person name="Sun H."/>
            <person name="Yadav J.S."/>
            <person name="Pangilinan J."/>
            <person name="Larsson K.H."/>
            <person name="Matsuura K."/>
            <person name="Barry K."/>
            <person name="Labutti K."/>
            <person name="Kuo R."/>
            <person name="Ohm R.A."/>
            <person name="Bhattacharya S.S."/>
            <person name="Shirouzu T."/>
            <person name="Yoshinaga Y."/>
            <person name="Martin F.M."/>
            <person name="Grigoriev I.V."/>
            <person name="Hibbett D.S."/>
        </authorList>
    </citation>
    <scope>NUCLEOTIDE SEQUENCE [LARGE SCALE GENOMIC DNA]</scope>
    <source>
        <strain evidence="1 2">CBS 109695</strain>
    </source>
</reference>
<proteinExistence type="predicted"/>
<name>A0A166LL65_9AGAM</name>
<dbReference type="AlphaFoldDB" id="A0A166LL65"/>
<keyword evidence="2" id="KW-1185">Reference proteome</keyword>
<dbReference type="EMBL" id="KV417535">
    <property type="protein sequence ID" value="KZP23076.1"/>
    <property type="molecule type" value="Genomic_DNA"/>
</dbReference>
<dbReference type="OrthoDB" id="3047790at2759"/>
<evidence type="ECO:0000313" key="2">
    <source>
        <dbReference type="Proteomes" id="UP000076532"/>
    </source>
</evidence>
<sequence>MTTDVDRVAEFAWHVVAPIDSPIEIPVGTLFLPRLLGPTFTLYGLLVTLLSLPSITSSGSGG</sequence>
<dbReference type="Proteomes" id="UP000076532">
    <property type="component" value="Unassembled WGS sequence"/>
</dbReference>